<keyword evidence="2" id="KW-0805">Transcription regulation</keyword>
<dbReference type="Proteomes" id="UP000199228">
    <property type="component" value="Unassembled WGS sequence"/>
</dbReference>
<dbReference type="InterPro" id="IPR036388">
    <property type="entry name" value="WH-like_DNA-bd_sf"/>
</dbReference>
<proteinExistence type="inferred from homology"/>
<dbReference type="CDD" id="cd05466">
    <property type="entry name" value="PBP2_LTTR_substrate"/>
    <property type="match status" value="1"/>
</dbReference>
<dbReference type="Pfam" id="PF03466">
    <property type="entry name" value="LysR_substrate"/>
    <property type="match status" value="1"/>
</dbReference>
<name>A0A1G6BYD9_EUBOX</name>
<feature type="domain" description="HTH lysR-type" evidence="5">
    <location>
        <begin position="1"/>
        <end position="58"/>
    </location>
</feature>
<evidence type="ECO:0000259" key="5">
    <source>
        <dbReference type="PROSITE" id="PS50931"/>
    </source>
</evidence>
<protein>
    <submittedName>
        <fullName evidence="6">DNA-binding transcriptional regulator, LysR family</fullName>
    </submittedName>
</protein>
<dbReference type="InterPro" id="IPR036390">
    <property type="entry name" value="WH_DNA-bd_sf"/>
</dbReference>
<dbReference type="SUPFAM" id="SSF53850">
    <property type="entry name" value="Periplasmic binding protein-like II"/>
    <property type="match status" value="1"/>
</dbReference>
<reference evidence="6 7" key="1">
    <citation type="submission" date="2016-10" db="EMBL/GenBank/DDBJ databases">
        <authorList>
            <person name="de Groot N.N."/>
        </authorList>
    </citation>
    <scope>NUCLEOTIDE SEQUENCE [LARGE SCALE GENOMIC DNA]</scope>
    <source>
        <strain evidence="6 7">DSM 3217</strain>
    </source>
</reference>
<gene>
    <name evidence="6" type="ORF">SAMN02910417_01909</name>
</gene>
<organism evidence="6 7">
    <name type="scientific">Eubacterium oxidoreducens</name>
    <dbReference type="NCBI Taxonomy" id="1732"/>
    <lineage>
        <taxon>Bacteria</taxon>
        <taxon>Bacillati</taxon>
        <taxon>Bacillota</taxon>
        <taxon>Clostridia</taxon>
        <taxon>Eubacteriales</taxon>
        <taxon>Eubacteriaceae</taxon>
        <taxon>Eubacterium</taxon>
    </lineage>
</organism>
<dbReference type="GO" id="GO:0003700">
    <property type="term" value="F:DNA-binding transcription factor activity"/>
    <property type="evidence" value="ECO:0007669"/>
    <property type="project" value="InterPro"/>
</dbReference>
<accession>A0A1G6BYD9</accession>
<dbReference type="PANTHER" id="PTHR30346:SF28">
    <property type="entry name" value="HTH-TYPE TRANSCRIPTIONAL REGULATOR CYNR"/>
    <property type="match status" value="1"/>
</dbReference>
<dbReference type="GO" id="GO:0003677">
    <property type="term" value="F:DNA binding"/>
    <property type="evidence" value="ECO:0007669"/>
    <property type="project" value="UniProtKB-KW"/>
</dbReference>
<dbReference type="FunFam" id="1.10.10.10:FF:000001">
    <property type="entry name" value="LysR family transcriptional regulator"/>
    <property type="match status" value="1"/>
</dbReference>
<keyword evidence="3 6" id="KW-0238">DNA-binding</keyword>
<evidence type="ECO:0000313" key="6">
    <source>
        <dbReference type="EMBL" id="SDB25587.1"/>
    </source>
</evidence>
<dbReference type="PANTHER" id="PTHR30346">
    <property type="entry name" value="TRANSCRIPTIONAL DUAL REGULATOR HCAR-RELATED"/>
    <property type="match status" value="1"/>
</dbReference>
<dbReference type="Gene3D" id="1.10.10.10">
    <property type="entry name" value="Winged helix-like DNA-binding domain superfamily/Winged helix DNA-binding domain"/>
    <property type="match status" value="1"/>
</dbReference>
<dbReference type="InterPro" id="IPR005119">
    <property type="entry name" value="LysR_subst-bd"/>
</dbReference>
<keyword evidence="7" id="KW-1185">Reference proteome</keyword>
<dbReference type="PRINTS" id="PR00039">
    <property type="entry name" value="HTHLYSR"/>
</dbReference>
<dbReference type="Gene3D" id="3.40.190.10">
    <property type="entry name" value="Periplasmic binding protein-like II"/>
    <property type="match status" value="2"/>
</dbReference>
<dbReference type="EMBL" id="FMXR01000013">
    <property type="protein sequence ID" value="SDB25587.1"/>
    <property type="molecule type" value="Genomic_DNA"/>
</dbReference>
<dbReference type="SUPFAM" id="SSF46785">
    <property type="entry name" value="Winged helix' DNA-binding domain"/>
    <property type="match status" value="1"/>
</dbReference>
<keyword evidence="4" id="KW-0804">Transcription</keyword>
<evidence type="ECO:0000256" key="4">
    <source>
        <dbReference type="ARBA" id="ARBA00023163"/>
    </source>
</evidence>
<dbReference type="RefSeq" id="WP_090174127.1">
    <property type="nucleotide sequence ID" value="NZ_FMXR01000013.1"/>
</dbReference>
<dbReference type="AlphaFoldDB" id="A0A1G6BYD9"/>
<evidence type="ECO:0000313" key="7">
    <source>
        <dbReference type="Proteomes" id="UP000199228"/>
    </source>
</evidence>
<dbReference type="PROSITE" id="PS50931">
    <property type="entry name" value="HTH_LYSR"/>
    <property type="match status" value="1"/>
</dbReference>
<comment type="similarity">
    <text evidence="1">Belongs to the LysR transcriptional regulatory family.</text>
</comment>
<dbReference type="InterPro" id="IPR000847">
    <property type="entry name" value="LysR_HTH_N"/>
</dbReference>
<dbReference type="STRING" id="1732.SAMN02910417_01909"/>
<dbReference type="OrthoDB" id="9803714at2"/>
<evidence type="ECO:0000256" key="2">
    <source>
        <dbReference type="ARBA" id="ARBA00023015"/>
    </source>
</evidence>
<evidence type="ECO:0000256" key="3">
    <source>
        <dbReference type="ARBA" id="ARBA00023125"/>
    </source>
</evidence>
<evidence type="ECO:0000256" key="1">
    <source>
        <dbReference type="ARBA" id="ARBA00009437"/>
    </source>
</evidence>
<dbReference type="Pfam" id="PF00126">
    <property type="entry name" value="HTH_1"/>
    <property type="match status" value="1"/>
</dbReference>
<sequence>MTIIQMECFVEAAKWLNLTKAADHLYISQQTMSRQIKALEKELGFPVFERKNVGVRLTPAGSILYHSWENILAEYRSSVDQASDLFYGQQKNVRIGVSDIGNLVSQVARTLLLFNERFPDLNVEYEIDTYPRMREALEQDRLHMIITYGAELLHESELSVQPVNDTAFRVGIILSKKHPLCRRKKITIEQIQNEPIAVLGQGLSGDHKNRIQDWFLRHDIIHPLDLREFNSFYNLQIALATGKCIGVMYERVLDGMEDKLAFYPLEDPDMEGAEVVVAWKDPKYTVKAKNIAQMMGSKEL</sequence>
<dbReference type="GO" id="GO:0032993">
    <property type="term" value="C:protein-DNA complex"/>
    <property type="evidence" value="ECO:0007669"/>
    <property type="project" value="TreeGrafter"/>
</dbReference>